<evidence type="ECO:0000313" key="2">
    <source>
        <dbReference type="EMBL" id="CAG5053545.1"/>
    </source>
</evidence>
<proteinExistence type="predicted"/>
<protein>
    <submittedName>
        <fullName evidence="2">(apollo) hypothetical protein</fullName>
    </submittedName>
</protein>
<sequence>MWLRFAERWARGSGAGAAAQEASASAATSSLSGRVRERMTRRAHGSRAGAVTAQHHPAYPALTPAGSSPADWRPTCPTPHTLHNPMRPLG</sequence>
<feature type="compositionally biased region" description="Low complexity" evidence="1">
    <location>
        <begin position="16"/>
        <end position="33"/>
    </location>
</feature>
<dbReference type="OrthoDB" id="7431905at2759"/>
<name>A0A8S3Y8F0_PARAO</name>
<accession>A0A8S3Y8F0</accession>
<gene>
    <name evidence="2" type="ORF">PAPOLLO_LOCUS25681</name>
</gene>
<dbReference type="AlphaFoldDB" id="A0A8S3Y8F0"/>
<evidence type="ECO:0000313" key="3">
    <source>
        <dbReference type="Proteomes" id="UP000691718"/>
    </source>
</evidence>
<feature type="region of interest" description="Disordered" evidence="1">
    <location>
        <begin position="13"/>
        <end position="90"/>
    </location>
</feature>
<dbReference type="Proteomes" id="UP000691718">
    <property type="component" value="Unassembled WGS sequence"/>
</dbReference>
<dbReference type="EMBL" id="CAJQZP010001547">
    <property type="protein sequence ID" value="CAG5053545.1"/>
    <property type="molecule type" value="Genomic_DNA"/>
</dbReference>
<reference evidence="2" key="1">
    <citation type="submission" date="2021-04" db="EMBL/GenBank/DDBJ databases">
        <authorList>
            <person name="Tunstrom K."/>
        </authorList>
    </citation>
    <scope>NUCLEOTIDE SEQUENCE</scope>
</reference>
<keyword evidence="3" id="KW-1185">Reference proteome</keyword>
<organism evidence="2 3">
    <name type="scientific">Parnassius apollo</name>
    <name type="common">Apollo butterfly</name>
    <name type="synonym">Papilio apollo</name>
    <dbReference type="NCBI Taxonomy" id="110799"/>
    <lineage>
        <taxon>Eukaryota</taxon>
        <taxon>Metazoa</taxon>
        <taxon>Ecdysozoa</taxon>
        <taxon>Arthropoda</taxon>
        <taxon>Hexapoda</taxon>
        <taxon>Insecta</taxon>
        <taxon>Pterygota</taxon>
        <taxon>Neoptera</taxon>
        <taxon>Endopterygota</taxon>
        <taxon>Lepidoptera</taxon>
        <taxon>Glossata</taxon>
        <taxon>Ditrysia</taxon>
        <taxon>Papilionoidea</taxon>
        <taxon>Papilionidae</taxon>
        <taxon>Parnassiinae</taxon>
        <taxon>Parnassini</taxon>
        <taxon>Parnassius</taxon>
        <taxon>Parnassius</taxon>
    </lineage>
</organism>
<evidence type="ECO:0000256" key="1">
    <source>
        <dbReference type="SAM" id="MobiDB-lite"/>
    </source>
</evidence>
<comment type="caution">
    <text evidence="2">The sequence shown here is derived from an EMBL/GenBank/DDBJ whole genome shotgun (WGS) entry which is preliminary data.</text>
</comment>